<dbReference type="PANTHER" id="PTHR10106">
    <property type="entry name" value="CYTOCHROME B561-RELATED"/>
    <property type="match status" value="1"/>
</dbReference>
<dbReference type="SMART" id="SM00665">
    <property type="entry name" value="B561"/>
    <property type="match status" value="1"/>
</dbReference>
<keyword evidence="4" id="KW-0349">Heme</keyword>
<keyword evidence="10 11" id="KW-0472">Membrane</keyword>
<dbReference type="Proteomes" id="UP000694865">
    <property type="component" value="Unplaced"/>
</dbReference>
<dbReference type="PROSITE" id="PS50939">
    <property type="entry name" value="CYTOCHROME_B561"/>
    <property type="match status" value="1"/>
</dbReference>
<dbReference type="Pfam" id="PF03188">
    <property type="entry name" value="Cytochrom_B561"/>
    <property type="match status" value="1"/>
</dbReference>
<evidence type="ECO:0000259" key="12">
    <source>
        <dbReference type="PROSITE" id="PS50939"/>
    </source>
</evidence>
<evidence type="ECO:0000256" key="9">
    <source>
        <dbReference type="ARBA" id="ARBA00023004"/>
    </source>
</evidence>
<keyword evidence="7" id="KW-0249">Electron transport</keyword>
<keyword evidence="3" id="KW-0813">Transport</keyword>
<organism evidence="13 14">
    <name type="scientific">Saccoglossus kowalevskii</name>
    <name type="common">Acorn worm</name>
    <dbReference type="NCBI Taxonomy" id="10224"/>
    <lineage>
        <taxon>Eukaryota</taxon>
        <taxon>Metazoa</taxon>
        <taxon>Hemichordata</taxon>
        <taxon>Enteropneusta</taxon>
        <taxon>Harrimaniidae</taxon>
        <taxon>Saccoglossus</taxon>
    </lineage>
</organism>
<dbReference type="InterPro" id="IPR043205">
    <property type="entry name" value="CYB561/CYBRD1-like"/>
</dbReference>
<evidence type="ECO:0000256" key="11">
    <source>
        <dbReference type="SAM" id="Phobius"/>
    </source>
</evidence>
<feature type="transmembrane region" description="Helical" evidence="11">
    <location>
        <begin position="152"/>
        <end position="174"/>
    </location>
</feature>
<sequence>MEKMIFFQVLVLCSQLVGLLGITLIGVWMGKYLGGFAWDGSDQQFNLHPLLMTVGLIFLYAEAMLVYRVFRNTTKIYIKCLHGMIHLLALICAVIGLKAVFDNHNFNGITNMYSLHSWIGITTVVLFSLQLLCGFVSFLVPGVSRTLRASYLPTHVFFGVFIFGMAVASALMGITEKLLFTLDNYSDLPAEARIANTAGICFLVFAGIIGYLVTRHDFKREEVDYEHEPLAMD</sequence>
<evidence type="ECO:0000256" key="5">
    <source>
        <dbReference type="ARBA" id="ARBA00022692"/>
    </source>
</evidence>
<comment type="cofactor">
    <cofactor evidence="1">
        <name>heme b</name>
        <dbReference type="ChEBI" id="CHEBI:60344"/>
    </cofactor>
</comment>
<keyword evidence="9" id="KW-0408">Iron</keyword>
<gene>
    <name evidence="14" type="primary">LOC100375613</name>
</gene>
<feature type="transmembrane region" description="Helical" evidence="11">
    <location>
        <begin position="50"/>
        <end position="70"/>
    </location>
</feature>
<evidence type="ECO:0000256" key="2">
    <source>
        <dbReference type="ARBA" id="ARBA00004141"/>
    </source>
</evidence>
<reference evidence="14" key="1">
    <citation type="submission" date="2025-08" db="UniProtKB">
        <authorList>
            <consortium name="RefSeq"/>
        </authorList>
    </citation>
    <scope>IDENTIFICATION</scope>
    <source>
        <tissue evidence="14">Testes</tissue>
    </source>
</reference>
<feature type="domain" description="Cytochrome b561" evidence="12">
    <location>
        <begin position="13"/>
        <end position="214"/>
    </location>
</feature>
<keyword evidence="8 11" id="KW-1133">Transmembrane helix</keyword>
<keyword evidence="13" id="KW-1185">Reference proteome</keyword>
<feature type="transmembrane region" description="Helical" evidence="11">
    <location>
        <begin position="194"/>
        <end position="213"/>
    </location>
</feature>
<keyword evidence="5 11" id="KW-0812">Transmembrane</keyword>
<feature type="transmembrane region" description="Helical" evidence="11">
    <location>
        <begin position="77"/>
        <end position="97"/>
    </location>
</feature>
<evidence type="ECO:0000313" key="14">
    <source>
        <dbReference type="RefSeq" id="XP_006813966.1"/>
    </source>
</evidence>
<keyword evidence="6" id="KW-0479">Metal-binding</keyword>
<evidence type="ECO:0000256" key="1">
    <source>
        <dbReference type="ARBA" id="ARBA00001970"/>
    </source>
</evidence>
<dbReference type="InterPro" id="IPR006593">
    <property type="entry name" value="Cyt_b561/ferric_Rdtase_TM"/>
</dbReference>
<dbReference type="Gene3D" id="1.20.120.1770">
    <property type="match status" value="1"/>
</dbReference>
<proteinExistence type="predicted"/>
<evidence type="ECO:0000256" key="8">
    <source>
        <dbReference type="ARBA" id="ARBA00022989"/>
    </source>
</evidence>
<comment type="subcellular location">
    <subcellularLocation>
        <location evidence="2">Membrane</location>
        <topology evidence="2">Multi-pass membrane protein</topology>
    </subcellularLocation>
</comment>
<evidence type="ECO:0000256" key="3">
    <source>
        <dbReference type="ARBA" id="ARBA00022448"/>
    </source>
</evidence>
<evidence type="ECO:0000256" key="10">
    <source>
        <dbReference type="ARBA" id="ARBA00023136"/>
    </source>
</evidence>
<evidence type="ECO:0000256" key="4">
    <source>
        <dbReference type="ARBA" id="ARBA00022617"/>
    </source>
</evidence>
<feature type="transmembrane region" description="Helical" evidence="11">
    <location>
        <begin position="117"/>
        <end position="140"/>
    </location>
</feature>
<evidence type="ECO:0000313" key="13">
    <source>
        <dbReference type="Proteomes" id="UP000694865"/>
    </source>
</evidence>
<evidence type="ECO:0000256" key="6">
    <source>
        <dbReference type="ARBA" id="ARBA00022723"/>
    </source>
</evidence>
<dbReference type="CDD" id="cd08764">
    <property type="entry name" value="Cyt_b561_CG1275_like"/>
    <property type="match status" value="1"/>
</dbReference>
<accession>A0ABM0M1S5</accession>
<name>A0ABM0M1S5_SACKO</name>
<protein>
    <submittedName>
        <fullName evidence="14">Cytochrome b561-like</fullName>
    </submittedName>
</protein>
<dbReference type="RefSeq" id="XP_006813966.1">
    <property type="nucleotide sequence ID" value="XM_006813903.1"/>
</dbReference>
<feature type="transmembrane region" description="Helical" evidence="11">
    <location>
        <begin position="7"/>
        <end position="30"/>
    </location>
</feature>
<evidence type="ECO:0000256" key="7">
    <source>
        <dbReference type="ARBA" id="ARBA00022982"/>
    </source>
</evidence>
<dbReference type="PANTHER" id="PTHR10106:SF0">
    <property type="entry name" value="LD36721P"/>
    <property type="match status" value="1"/>
</dbReference>
<dbReference type="GeneID" id="100375613"/>